<dbReference type="FunFam" id="3.30.342.10:FF:000009">
    <property type="entry name" value="DNA polymerase"/>
    <property type="match status" value="1"/>
</dbReference>
<keyword evidence="11" id="KW-0378">Hydrolase</keyword>
<dbReference type="InterPro" id="IPR043502">
    <property type="entry name" value="DNA/RNA_pol_sf"/>
</dbReference>
<dbReference type="SMART" id="SM00486">
    <property type="entry name" value="POLBc"/>
    <property type="match status" value="1"/>
</dbReference>
<evidence type="ECO:0000259" key="23">
    <source>
        <dbReference type="Pfam" id="PF03104"/>
    </source>
</evidence>
<dbReference type="GO" id="GO:0051539">
    <property type="term" value="F:4 iron, 4 sulfur cluster binding"/>
    <property type="evidence" value="ECO:0007669"/>
    <property type="project" value="UniProtKB-KW"/>
</dbReference>
<keyword evidence="7 20" id="KW-0235">DNA replication</keyword>
<feature type="domain" description="DNA-directed DNA polymerase family B multifunctional" evidence="22">
    <location>
        <begin position="534"/>
        <end position="966"/>
    </location>
</feature>
<dbReference type="GO" id="GO:0043625">
    <property type="term" value="C:delta DNA polymerase complex"/>
    <property type="evidence" value="ECO:0007669"/>
    <property type="project" value="TreeGrafter"/>
</dbReference>
<organism evidence="25 26">
    <name type="scientific">Amorphotheca resinae ATCC 22711</name>
    <dbReference type="NCBI Taxonomy" id="857342"/>
    <lineage>
        <taxon>Eukaryota</taxon>
        <taxon>Fungi</taxon>
        <taxon>Dikarya</taxon>
        <taxon>Ascomycota</taxon>
        <taxon>Pezizomycotina</taxon>
        <taxon>Leotiomycetes</taxon>
        <taxon>Helotiales</taxon>
        <taxon>Amorphothecaceae</taxon>
        <taxon>Amorphotheca</taxon>
    </lineage>
</organism>
<dbReference type="GO" id="GO:0008296">
    <property type="term" value="F:3'-5'-DNA exonuclease activity"/>
    <property type="evidence" value="ECO:0007669"/>
    <property type="project" value="TreeGrafter"/>
</dbReference>
<keyword evidence="6 20" id="KW-0548">Nucleotidyltransferase</keyword>
<evidence type="ECO:0000313" key="25">
    <source>
        <dbReference type="EMBL" id="PSS12859.1"/>
    </source>
</evidence>
<reference evidence="25 26" key="1">
    <citation type="journal article" date="2018" name="New Phytol.">
        <title>Comparative genomics and transcriptomics depict ericoid mycorrhizal fungi as versatile saprotrophs and plant mutualists.</title>
        <authorList>
            <person name="Martino E."/>
            <person name="Morin E."/>
            <person name="Grelet G.A."/>
            <person name="Kuo A."/>
            <person name="Kohler A."/>
            <person name="Daghino S."/>
            <person name="Barry K.W."/>
            <person name="Cichocki N."/>
            <person name="Clum A."/>
            <person name="Dockter R.B."/>
            <person name="Hainaut M."/>
            <person name="Kuo R.C."/>
            <person name="LaButti K."/>
            <person name="Lindahl B.D."/>
            <person name="Lindquist E.A."/>
            <person name="Lipzen A."/>
            <person name="Khouja H.R."/>
            <person name="Magnuson J."/>
            <person name="Murat C."/>
            <person name="Ohm R.A."/>
            <person name="Singer S.W."/>
            <person name="Spatafora J.W."/>
            <person name="Wang M."/>
            <person name="Veneault-Fourrey C."/>
            <person name="Henrissat B."/>
            <person name="Grigoriev I.V."/>
            <person name="Martin F.M."/>
            <person name="Perotto S."/>
        </authorList>
    </citation>
    <scope>NUCLEOTIDE SEQUENCE [LARGE SCALE GENOMIC DNA]</scope>
    <source>
        <strain evidence="25 26">ATCC 22711</strain>
    </source>
</reference>
<dbReference type="Gene3D" id="1.10.132.60">
    <property type="entry name" value="DNA polymerase family B, C-terminal domain"/>
    <property type="match status" value="1"/>
</dbReference>
<evidence type="ECO:0000256" key="5">
    <source>
        <dbReference type="ARBA" id="ARBA00022679"/>
    </source>
</evidence>
<dbReference type="GO" id="GO:0003887">
    <property type="term" value="F:DNA-directed DNA polymerase activity"/>
    <property type="evidence" value="ECO:0007669"/>
    <property type="project" value="UniProtKB-KW"/>
</dbReference>
<evidence type="ECO:0000256" key="9">
    <source>
        <dbReference type="ARBA" id="ARBA00022723"/>
    </source>
</evidence>
<evidence type="ECO:0000256" key="10">
    <source>
        <dbReference type="ARBA" id="ARBA00022771"/>
    </source>
</evidence>
<evidence type="ECO:0000256" key="2">
    <source>
        <dbReference type="ARBA" id="ARBA00004123"/>
    </source>
</evidence>
<dbReference type="GO" id="GO:0008270">
    <property type="term" value="F:zinc ion binding"/>
    <property type="evidence" value="ECO:0007669"/>
    <property type="project" value="UniProtKB-KW"/>
</dbReference>
<keyword evidence="12 20" id="KW-0862">Zinc</keyword>
<dbReference type="GO" id="GO:0006287">
    <property type="term" value="P:base-excision repair, gap-filling"/>
    <property type="evidence" value="ECO:0007669"/>
    <property type="project" value="TreeGrafter"/>
</dbReference>
<dbReference type="FunFam" id="1.10.132.60:FF:000001">
    <property type="entry name" value="DNA polymerase"/>
    <property type="match status" value="1"/>
</dbReference>
<evidence type="ECO:0000313" key="26">
    <source>
        <dbReference type="Proteomes" id="UP000241818"/>
    </source>
</evidence>
<dbReference type="GO" id="GO:0000166">
    <property type="term" value="F:nucleotide binding"/>
    <property type="evidence" value="ECO:0007669"/>
    <property type="project" value="InterPro"/>
</dbReference>
<dbReference type="InterPro" id="IPR025687">
    <property type="entry name" value="Znf-C4pol"/>
</dbReference>
<dbReference type="NCBIfam" id="TIGR00592">
    <property type="entry name" value="pol2"/>
    <property type="match status" value="1"/>
</dbReference>
<evidence type="ECO:0000259" key="22">
    <source>
        <dbReference type="Pfam" id="PF00136"/>
    </source>
</evidence>
<feature type="domain" description="C4-type zinc-finger of DNA polymerase delta" evidence="24">
    <location>
        <begin position="1004"/>
        <end position="1078"/>
    </location>
</feature>
<dbReference type="Gene3D" id="3.30.342.10">
    <property type="entry name" value="DNA Polymerase, chain B, domain 1"/>
    <property type="match status" value="1"/>
</dbReference>
<dbReference type="Proteomes" id="UP000241818">
    <property type="component" value="Unassembled WGS sequence"/>
</dbReference>
<dbReference type="InterPro" id="IPR006133">
    <property type="entry name" value="DNA-dir_DNA_pol_B_exonuc"/>
</dbReference>
<dbReference type="EC" id="2.7.7.7" evidence="20"/>
<dbReference type="InterPro" id="IPR006172">
    <property type="entry name" value="DNA-dir_DNA_pol_B"/>
</dbReference>
<keyword evidence="17 20" id="KW-0238">DNA-binding</keyword>
<dbReference type="InterPro" id="IPR050240">
    <property type="entry name" value="DNA_pol_type-B"/>
</dbReference>
<evidence type="ECO:0000256" key="7">
    <source>
        <dbReference type="ARBA" id="ARBA00022705"/>
    </source>
</evidence>
<keyword evidence="4 20" id="KW-0004">4Fe-4S</keyword>
<dbReference type="InterPro" id="IPR042087">
    <property type="entry name" value="DNA_pol_B_thumb"/>
</dbReference>
<dbReference type="FunCoup" id="A0A2T3AW29">
    <property type="interactions" value="740"/>
</dbReference>
<evidence type="ECO:0000256" key="14">
    <source>
        <dbReference type="ARBA" id="ARBA00022932"/>
    </source>
</evidence>
<keyword evidence="16 20" id="KW-0411">Iron-sulfur</keyword>
<dbReference type="InParanoid" id="A0A2T3AW29"/>
<dbReference type="EMBL" id="KZ679014">
    <property type="protein sequence ID" value="PSS12859.1"/>
    <property type="molecule type" value="Genomic_DNA"/>
</dbReference>
<keyword evidence="5 20" id="KW-0808">Transferase</keyword>
<dbReference type="InterPro" id="IPR017964">
    <property type="entry name" value="DNA-dir_DNA_pol_B_CS"/>
</dbReference>
<dbReference type="GO" id="GO:0006297">
    <property type="term" value="P:nucleotide-excision repair, DNA gap filling"/>
    <property type="evidence" value="ECO:0007669"/>
    <property type="project" value="TreeGrafter"/>
</dbReference>
<dbReference type="Gene3D" id="3.30.420.10">
    <property type="entry name" value="Ribonuclease H-like superfamily/Ribonuclease H"/>
    <property type="match status" value="1"/>
</dbReference>
<feature type="region of interest" description="Disordered" evidence="21">
    <location>
        <begin position="1"/>
        <end position="61"/>
    </location>
</feature>
<dbReference type="CDD" id="cd05777">
    <property type="entry name" value="DNA_polB_delta_exo"/>
    <property type="match status" value="1"/>
</dbReference>
<dbReference type="PANTHER" id="PTHR10322">
    <property type="entry name" value="DNA POLYMERASE CATALYTIC SUBUNIT"/>
    <property type="match status" value="1"/>
</dbReference>
<dbReference type="GeneID" id="36574949"/>
<feature type="compositionally biased region" description="Basic and acidic residues" evidence="21">
    <location>
        <begin position="78"/>
        <end position="89"/>
    </location>
</feature>
<evidence type="ECO:0000256" key="20">
    <source>
        <dbReference type="RuleBase" id="RU000442"/>
    </source>
</evidence>
<dbReference type="CDD" id="cd05533">
    <property type="entry name" value="POLBc_delta"/>
    <property type="match status" value="1"/>
</dbReference>
<comment type="catalytic activity">
    <reaction evidence="19 20">
        <text>DNA(n) + a 2'-deoxyribonucleoside 5'-triphosphate = DNA(n+1) + diphosphate</text>
        <dbReference type="Rhea" id="RHEA:22508"/>
        <dbReference type="Rhea" id="RHEA-COMP:17339"/>
        <dbReference type="Rhea" id="RHEA-COMP:17340"/>
        <dbReference type="ChEBI" id="CHEBI:33019"/>
        <dbReference type="ChEBI" id="CHEBI:61560"/>
        <dbReference type="ChEBI" id="CHEBI:173112"/>
        <dbReference type="EC" id="2.7.7.7"/>
    </reaction>
</comment>
<comment type="similarity">
    <text evidence="3 20">Belongs to the DNA polymerase type-B family.</text>
</comment>
<feature type="region of interest" description="Disordered" evidence="21">
    <location>
        <begin position="78"/>
        <end position="97"/>
    </location>
</feature>
<evidence type="ECO:0000256" key="4">
    <source>
        <dbReference type="ARBA" id="ARBA00022485"/>
    </source>
</evidence>
<dbReference type="PANTHER" id="PTHR10322:SF23">
    <property type="entry name" value="DNA POLYMERASE DELTA CATALYTIC SUBUNIT"/>
    <property type="match status" value="1"/>
</dbReference>
<dbReference type="RefSeq" id="XP_024718850.1">
    <property type="nucleotide sequence ID" value="XM_024866868.1"/>
</dbReference>
<keyword evidence="15 20" id="KW-0408">Iron</keyword>
<keyword evidence="18 20" id="KW-0539">Nucleus</keyword>
<keyword evidence="10 20" id="KW-0863">Zinc-finger</keyword>
<keyword evidence="8" id="KW-0540">Nuclease</keyword>
<keyword evidence="14 20" id="KW-0239">DNA-directed DNA polymerase</keyword>
<evidence type="ECO:0000256" key="16">
    <source>
        <dbReference type="ARBA" id="ARBA00023014"/>
    </source>
</evidence>
<evidence type="ECO:0000259" key="24">
    <source>
        <dbReference type="Pfam" id="PF14260"/>
    </source>
</evidence>
<keyword evidence="26" id="KW-1185">Reference proteome</keyword>
<dbReference type="AlphaFoldDB" id="A0A2T3AW29"/>
<dbReference type="SUPFAM" id="SSF53098">
    <property type="entry name" value="Ribonuclease H-like"/>
    <property type="match status" value="1"/>
</dbReference>
<feature type="domain" description="DNA-directed DNA polymerase family B exonuclease" evidence="23">
    <location>
        <begin position="239"/>
        <end position="470"/>
    </location>
</feature>
<dbReference type="Gene3D" id="1.10.287.690">
    <property type="entry name" value="Helix hairpin bin"/>
    <property type="match status" value="1"/>
</dbReference>
<dbReference type="SUPFAM" id="SSF56672">
    <property type="entry name" value="DNA/RNA polymerases"/>
    <property type="match status" value="1"/>
</dbReference>
<dbReference type="InterPro" id="IPR012337">
    <property type="entry name" value="RNaseH-like_sf"/>
</dbReference>
<evidence type="ECO:0000256" key="12">
    <source>
        <dbReference type="ARBA" id="ARBA00022833"/>
    </source>
</evidence>
<evidence type="ECO:0000256" key="21">
    <source>
        <dbReference type="SAM" id="MobiDB-lite"/>
    </source>
</evidence>
<dbReference type="GO" id="GO:0003677">
    <property type="term" value="F:DNA binding"/>
    <property type="evidence" value="ECO:0007669"/>
    <property type="project" value="UniProtKB-KW"/>
</dbReference>
<dbReference type="Pfam" id="PF14260">
    <property type="entry name" value="zf-C4pol"/>
    <property type="match status" value="1"/>
</dbReference>
<dbReference type="OrthoDB" id="2414538at2759"/>
<evidence type="ECO:0000256" key="3">
    <source>
        <dbReference type="ARBA" id="ARBA00005755"/>
    </source>
</evidence>
<comment type="cofactor">
    <cofactor evidence="1 20">
        <name>[4Fe-4S] cluster</name>
        <dbReference type="ChEBI" id="CHEBI:49883"/>
    </cofactor>
</comment>
<dbReference type="InterPro" id="IPR036397">
    <property type="entry name" value="RNaseH_sf"/>
</dbReference>
<gene>
    <name evidence="25" type="ORF">M430DRAFT_36091</name>
</gene>
<dbReference type="GO" id="GO:0045004">
    <property type="term" value="P:DNA replication proofreading"/>
    <property type="evidence" value="ECO:0007669"/>
    <property type="project" value="TreeGrafter"/>
</dbReference>
<feature type="compositionally biased region" description="Polar residues" evidence="21">
    <location>
        <begin position="14"/>
        <end position="27"/>
    </location>
</feature>
<dbReference type="InterPro" id="IPR023211">
    <property type="entry name" value="DNA_pol_palm_dom_sf"/>
</dbReference>
<evidence type="ECO:0000256" key="18">
    <source>
        <dbReference type="ARBA" id="ARBA00023242"/>
    </source>
</evidence>
<sequence length="1102" mass="124785">MATARLPQKRILGESTNTRRNIPSSPASAKKRKLEPLTSSQAPRFKSSQNGPDGRLVPSQPSHFESEVLEKMTQDMEGLKENNSEKDQQWARPSLGDFNPETDGLVFQQIEAEEGTLNGKATVKLFGVTETGHSVMLHVTDFLHYLYVAAPVSFTPHDCEGFKTYLEAQLGQYQPTIHMVQMVMRENLYGFQGNQQNPYLKITVTDPKYISKVRSKIENGEANWKGMWKGADGILTFDSIQYVLRFMVDCKVFGMSWVEVPAKSYKLIAGHMRHSNCQIEAEVTYRDLIAHEPKGEWAKMAPLRILSFDIECAGRKGVFPEANQDPVIQIANIVTRYGEKKPFVRNVFCLDKTSTIVNTQIFEFEREEQMLSKWRDFLEEVDPDLIIGYNICNFDFPYLLDRAKHLKVADFDHWTRLKSVRSVAKETNFSSKQMGNRDTKATNTNGRLQLDLLQLVQRDHQLRSYTLNSVCAHFLGEQKEDVHHTMITELFNGTPESRRRLAVYCLKDAYLPQRLMDKLSCLENYTEMARVTGVPFNFLLARGQQVKFVSQLFRKALEQKLVIPNLRSEGNSDEQYEGATVIEPTRGYYDVPIATLDFASLYPSIIQAHNLCYTTLVKKAAIEKLGLKKDEDYIVTPNGDTFVTTKRRKGLLTQILEELLTARKQAKRELAIETDPFKKAVLNGRQLALKVSANSVYGLTGATVGKLPCLEIASSTTSYGRQMIEKTKAEVEAKYTIANGYSHDAQVIYGDTDSVMVKFGVTELADAMKLGEEAAQYVSSKFLKPIKLEFEKVYFPYLLINKKRYAGLYWTNPDKYDKMDTKGIETVRRDNCRLVQTVIETVLRMILIDRDVQGAQDYVKDTISDLLQNKIDMSKLVITKALAKEEYTATQAHVELAKRMKKRDAGSAPTLGDRVAYVIIKGAAGSRNFERSEDPIFVLENNIPIDTKYYLDNQLAKPLSRIFEPILGETKANSLLSGDHTRTVSVAAPSIGGLMKFAKKTYTCMGCKKPLVGKEESGGAVCSNCAPRIGELYQKTLNKVSELEVRFGRLWTQCQRCQGSMHCEVICSSKDCPIFYMRMKAKKDVEDAGKELVRFDRDAAAW</sequence>
<dbReference type="Pfam" id="PF00136">
    <property type="entry name" value="DNA_pol_B"/>
    <property type="match status" value="1"/>
</dbReference>
<accession>A0A2T3AW29</accession>
<evidence type="ECO:0000256" key="1">
    <source>
        <dbReference type="ARBA" id="ARBA00001966"/>
    </source>
</evidence>
<evidence type="ECO:0000256" key="6">
    <source>
        <dbReference type="ARBA" id="ARBA00022695"/>
    </source>
</evidence>
<proteinExistence type="inferred from homology"/>
<dbReference type="Gene3D" id="3.90.1600.10">
    <property type="entry name" value="Palm domain of DNA polymerase"/>
    <property type="match status" value="1"/>
</dbReference>
<evidence type="ECO:0000256" key="17">
    <source>
        <dbReference type="ARBA" id="ARBA00023125"/>
    </source>
</evidence>
<dbReference type="PRINTS" id="PR00106">
    <property type="entry name" value="DNAPOLB"/>
</dbReference>
<evidence type="ECO:0000256" key="19">
    <source>
        <dbReference type="ARBA" id="ARBA00049244"/>
    </source>
</evidence>
<dbReference type="FunFam" id="1.10.287.690:FF:000001">
    <property type="entry name" value="DNA polymerase"/>
    <property type="match status" value="1"/>
</dbReference>
<name>A0A2T3AW29_AMORE</name>
<dbReference type="FunFam" id="3.30.420.10:FF:000004">
    <property type="entry name" value="DNA polymerase"/>
    <property type="match status" value="1"/>
</dbReference>
<comment type="subcellular location">
    <subcellularLocation>
        <location evidence="2 20">Nucleus</location>
    </subcellularLocation>
</comment>
<feature type="compositionally biased region" description="Polar residues" evidence="21">
    <location>
        <begin position="37"/>
        <end position="51"/>
    </location>
</feature>
<dbReference type="Pfam" id="PF03104">
    <property type="entry name" value="DNA_pol_B_exo1"/>
    <property type="match status" value="1"/>
</dbReference>
<keyword evidence="13" id="KW-0269">Exonuclease</keyword>
<dbReference type="InterPro" id="IPR006134">
    <property type="entry name" value="DNA-dir_DNA_pol_B_multi_dom"/>
</dbReference>
<evidence type="ECO:0000256" key="15">
    <source>
        <dbReference type="ARBA" id="ARBA00023004"/>
    </source>
</evidence>
<dbReference type="PROSITE" id="PS00116">
    <property type="entry name" value="DNA_POLYMERASE_B"/>
    <property type="match status" value="1"/>
</dbReference>
<evidence type="ECO:0000256" key="13">
    <source>
        <dbReference type="ARBA" id="ARBA00022839"/>
    </source>
</evidence>
<protein>
    <recommendedName>
        <fullName evidence="20">DNA polymerase</fullName>
        <ecNumber evidence="20">2.7.7.7</ecNumber>
    </recommendedName>
</protein>
<keyword evidence="9 20" id="KW-0479">Metal-binding</keyword>
<dbReference type="STRING" id="857342.A0A2T3AW29"/>
<evidence type="ECO:0000256" key="11">
    <source>
        <dbReference type="ARBA" id="ARBA00022801"/>
    </source>
</evidence>
<evidence type="ECO:0000256" key="8">
    <source>
        <dbReference type="ARBA" id="ARBA00022722"/>
    </source>
</evidence>